<dbReference type="RefSeq" id="WP_216964569.1">
    <property type="nucleotide sequence ID" value="NZ_JAHOPB010000002.1"/>
</dbReference>
<comment type="caution">
    <text evidence="3">The sequence shown here is derived from an EMBL/GenBank/DDBJ whole genome shotgun (WGS) entry which is preliminary data.</text>
</comment>
<feature type="transmembrane region" description="Helical" evidence="2">
    <location>
        <begin position="7"/>
        <end position="31"/>
    </location>
</feature>
<feature type="transmembrane region" description="Helical" evidence="2">
    <location>
        <begin position="679"/>
        <end position="699"/>
    </location>
</feature>
<feature type="region of interest" description="Disordered" evidence="1">
    <location>
        <begin position="431"/>
        <end position="455"/>
    </location>
</feature>
<keyword evidence="2" id="KW-0472">Membrane</keyword>
<name>A0ABS6IP33_9HYPH</name>
<dbReference type="Proteomes" id="UP000727907">
    <property type="component" value="Unassembled WGS sequence"/>
</dbReference>
<feature type="transmembrane region" description="Helical" evidence="2">
    <location>
        <begin position="929"/>
        <end position="956"/>
    </location>
</feature>
<keyword evidence="2" id="KW-1133">Transmembrane helix</keyword>
<feature type="region of interest" description="Disordered" evidence="1">
    <location>
        <begin position="160"/>
        <end position="179"/>
    </location>
</feature>
<evidence type="ECO:0000256" key="1">
    <source>
        <dbReference type="SAM" id="MobiDB-lite"/>
    </source>
</evidence>
<dbReference type="EMBL" id="JAHOPB010000002">
    <property type="protein sequence ID" value="MBU8876073.1"/>
    <property type="molecule type" value="Genomic_DNA"/>
</dbReference>
<protein>
    <submittedName>
        <fullName evidence="3">Uncharacterized protein</fullName>
    </submittedName>
</protein>
<evidence type="ECO:0000256" key="2">
    <source>
        <dbReference type="SAM" id="Phobius"/>
    </source>
</evidence>
<accession>A0ABS6IP33</accession>
<keyword evidence="4" id="KW-1185">Reference proteome</keyword>
<feature type="transmembrane region" description="Helical" evidence="2">
    <location>
        <begin position="747"/>
        <end position="766"/>
    </location>
</feature>
<feature type="compositionally biased region" description="Basic and acidic residues" evidence="1">
    <location>
        <begin position="442"/>
        <end position="455"/>
    </location>
</feature>
<proteinExistence type="predicted"/>
<evidence type="ECO:0000313" key="3">
    <source>
        <dbReference type="EMBL" id="MBU8876073.1"/>
    </source>
</evidence>
<sequence>MIGDRGASLPVAVLGVLAVFFSTALLSQYAFDLLRLSEGESAQERSLLPPPVEARLWEDPLAAIVRHRDVVEKQCSGKRPSALCEQDGNLKARSPLPPADVLVVVPLPGSSFVGGEEQRRRIRYAVLAGLASKGFVHEHSSRLGLMTLKACESLSGCDETEARRASPGGGPEAPARTEPMASRPTLDIVYESLRTEEKAPGRRATVLWMDDTKLGKNWLTAVAMLVGETHPSSSSSTPGSTPQVTIVGPYTSEKLAEAIRNLATIAQKGDRFCANWKRLKTFNLVSPFSTADEGALIKSAVLADIKSAELADITPIDCTESGRPGQNKLTYGTLAEIFQALGLHVDHRSDPFFLRTVGSDTRQVELLRTELCARGLHKGGRVVLLHEWDSLFARSLVEKIRQGLPCHGGGDVDVDTYAFFGGLDGVTLEGASKQQRAVPRANRTDKDSNKEPEIEWPENRDQRDYIRRLVRNLQAGGDHGAKSPVRAIGVIGQDVHDKLLLIQALRPAFTEQTIFTTDMDARLFHPDVTRYMRNVVVSSALPLSPRELRPFFAPAPKVAPFRDSYQTATYLAVRYAAMDGSDSEQARKERAAFRTELAKQLEVSYLHEVGRQDQGVVALAMPAGTLAGIWSDQVVARLRFAIVLSVMLAIFGVVALVFMPSPALRKVVRRKGPCSFPTMLIAGVVVASWGFAVGVVTELARPGRIGVWGVLGIAALATAVFWLAFWPRPASSEGEASQTSRSRRYKLRLALVLLVPAGVACLLGFVPHRLAAGTFEPFSIFAGVSSWPSELLRALAVLLFGWFLDRTWRGTSVATAKIGKRYFPGTQSQDLGRESFWKRLQRDAKIWIGSKALIAGKDVLTPPNDQREDGGIDGSQVWRNYLGLLADGPRFLRLVLWLAITFIVINTIMKLAGGEPPDVPARGEGDRALFLLTIWLSVTATIVLMILVSDATILTWRFIQVLRDKRTVYPIDTVQRFAADLGSKLSIRADQIISARPRDRKDVSRPGRNSILDPWIDANLLADHTEGISRLIFFPLILLGLLFVARLQIFDNWSANNVVIIVLVVFLFWMVGVATALNIGAEIARRRALEILRLDLLWLKGSSNPDDVALAEQFPSLIKQVEELRRGAFAPFFEQPLVRAVLVPLGGVGGLQLLEFLPLIRS</sequence>
<gene>
    <name evidence="3" type="ORF">KQ910_20035</name>
</gene>
<feature type="transmembrane region" description="Helical" evidence="2">
    <location>
        <begin position="891"/>
        <end position="909"/>
    </location>
</feature>
<keyword evidence="2" id="KW-0812">Transmembrane</keyword>
<feature type="transmembrane region" description="Helical" evidence="2">
    <location>
        <begin position="778"/>
        <end position="804"/>
    </location>
</feature>
<feature type="transmembrane region" description="Helical" evidence="2">
    <location>
        <begin position="1055"/>
        <end position="1077"/>
    </location>
</feature>
<feature type="transmembrane region" description="Helical" evidence="2">
    <location>
        <begin position="638"/>
        <end position="658"/>
    </location>
</feature>
<reference evidence="3 4" key="1">
    <citation type="submission" date="2021-06" db="EMBL/GenBank/DDBJ databases">
        <authorList>
            <person name="Lee D.H."/>
        </authorList>
    </citation>
    <scope>NUCLEOTIDE SEQUENCE [LARGE SCALE GENOMIC DNA]</scope>
    <source>
        <strain evidence="3 4">MMS21-HV4-11</strain>
    </source>
</reference>
<evidence type="ECO:0000313" key="4">
    <source>
        <dbReference type="Proteomes" id="UP000727907"/>
    </source>
</evidence>
<feature type="transmembrane region" description="Helical" evidence="2">
    <location>
        <begin position="1031"/>
        <end position="1049"/>
    </location>
</feature>
<feature type="transmembrane region" description="Helical" evidence="2">
    <location>
        <begin position="705"/>
        <end position="726"/>
    </location>
</feature>
<organism evidence="3 4">
    <name type="scientific">Reyranella humidisoli</name>
    <dbReference type="NCBI Taxonomy" id="2849149"/>
    <lineage>
        <taxon>Bacteria</taxon>
        <taxon>Pseudomonadati</taxon>
        <taxon>Pseudomonadota</taxon>
        <taxon>Alphaproteobacteria</taxon>
        <taxon>Hyphomicrobiales</taxon>
        <taxon>Reyranellaceae</taxon>
        <taxon>Reyranella</taxon>
    </lineage>
</organism>